<dbReference type="InterPro" id="IPR013083">
    <property type="entry name" value="Znf_RING/FYVE/PHD"/>
</dbReference>
<sequence length="168" mass="17497">MQDTRKLLQAPAQAMAPPVDSNVVVILAALLSALICVVGLALVARCAWLRRFPGVAAPSSSSPPRKEGLKKEVLRSLPRLPFRPGCGAASLDCPICLAEFLEEDEIRVLPQCGHSFHVACVDLWLAAHSSCPSCRRHLGDGSSAAAGGSSKCASGPTPGSPSSLSRNC</sequence>
<feature type="transmembrane region" description="Helical" evidence="6">
    <location>
        <begin position="23"/>
        <end position="44"/>
    </location>
</feature>
<keyword evidence="6" id="KW-1133">Transmembrane helix</keyword>
<evidence type="ECO:0000256" key="4">
    <source>
        <dbReference type="PROSITE-ProRule" id="PRU00175"/>
    </source>
</evidence>
<dbReference type="OrthoDB" id="8062037at2759"/>
<dbReference type="AlphaFoldDB" id="A0A7I8L1I2"/>
<dbReference type="Proteomes" id="UP000663760">
    <property type="component" value="Chromosome 10"/>
</dbReference>
<evidence type="ECO:0000313" key="9">
    <source>
        <dbReference type="Proteomes" id="UP000663760"/>
    </source>
</evidence>
<reference evidence="8" key="1">
    <citation type="submission" date="2020-02" db="EMBL/GenBank/DDBJ databases">
        <authorList>
            <person name="Scholz U."/>
            <person name="Mascher M."/>
            <person name="Fiebig A."/>
        </authorList>
    </citation>
    <scope>NUCLEOTIDE SEQUENCE</scope>
</reference>
<evidence type="ECO:0000259" key="7">
    <source>
        <dbReference type="PROSITE" id="PS50089"/>
    </source>
</evidence>
<keyword evidence="9" id="KW-1185">Reference proteome</keyword>
<name>A0A7I8L1I2_SPIIN</name>
<dbReference type="SUPFAM" id="SSF57850">
    <property type="entry name" value="RING/U-box"/>
    <property type="match status" value="1"/>
</dbReference>
<dbReference type="PANTHER" id="PTHR45798:SF97">
    <property type="entry name" value="ALCOHOL-SENSITIVE RING FINGER PROTEIN 1"/>
    <property type="match status" value="1"/>
</dbReference>
<dbReference type="InterPro" id="IPR001841">
    <property type="entry name" value="Znf_RING"/>
</dbReference>
<evidence type="ECO:0000256" key="5">
    <source>
        <dbReference type="SAM" id="MobiDB-lite"/>
    </source>
</evidence>
<evidence type="ECO:0000256" key="1">
    <source>
        <dbReference type="ARBA" id="ARBA00022723"/>
    </source>
</evidence>
<keyword evidence="3" id="KW-0862">Zinc</keyword>
<accession>A0A7I8L1I2</accession>
<keyword evidence="6" id="KW-0472">Membrane</keyword>
<dbReference type="CDD" id="cd16461">
    <property type="entry name" value="RING-H2_EL5-like"/>
    <property type="match status" value="1"/>
</dbReference>
<dbReference type="InterPro" id="IPR052788">
    <property type="entry name" value="RING-type_E3_ligase_ATL"/>
</dbReference>
<feature type="region of interest" description="Disordered" evidence="5">
    <location>
        <begin position="145"/>
        <end position="168"/>
    </location>
</feature>
<keyword evidence="6" id="KW-0812">Transmembrane</keyword>
<keyword evidence="1" id="KW-0479">Metal-binding</keyword>
<evidence type="ECO:0000313" key="8">
    <source>
        <dbReference type="EMBL" id="CAA7403446.1"/>
    </source>
</evidence>
<dbReference type="PROSITE" id="PS50089">
    <property type="entry name" value="ZF_RING_2"/>
    <property type="match status" value="1"/>
</dbReference>
<keyword evidence="2 4" id="KW-0863">Zinc-finger</keyword>
<proteinExistence type="predicted"/>
<dbReference type="GO" id="GO:0008270">
    <property type="term" value="F:zinc ion binding"/>
    <property type="evidence" value="ECO:0007669"/>
    <property type="project" value="UniProtKB-KW"/>
</dbReference>
<dbReference type="SMART" id="SM00184">
    <property type="entry name" value="RING"/>
    <property type="match status" value="1"/>
</dbReference>
<evidence type="ECO:0000256" key="6">
    <source>
        <dbReference type="SAM" id="Phobius"/>
    </source>
</evidence>
<evidence type="ECO:0000256" key="3">
    <source>
        <dbReference type="ARBA" id="ARBA00022833"/>
    </source>
</evidence>
<dbReference type="PANTHER" id="PTHR45798">
    <property type="entry name" value="RING-H2 FINGER PROTEIN ATL61-RELATED-RELATED"/>
    <property type="match status" value="1"/>
</dbReference>
<gene>
    <name evidence="8" type="ORF">SI8410_10014124</name>
</gene>
<feature type="domain" description="RING-type" evidence="7">
    <location>
        <begin position="93"/>
        <end position="135"/>
    </location>
</feature>
<evidence type="ECO:0000256" key="2">
    <source>
        <dbReference type="ARBA" id="ARBA00022771"/>
    </source>
</evidence>
<protein>
    <recommendedName>
        <fullName evidence="7">RING-type domain-containing protein</fullName>
    </recommendedName>
</protein>
<dbReference type="Gene3D" id="3.30.40.10">
    <property type="entry name" value="Zinc/RING finger domain, C3HC4 (zinc finger)"/>
    <property type="match status" value="1"/>
</dbReference>
<dbReference type="EMBL" id="LR746273">
    <property type="protein sequence ID" value="CAA7403446.1"/>
    <property type="molecule type" value="Genomic_DNA"/>
</dbReference>
<dbReference type="Pfam" id="PF13639">
    <property type="entry name" value="zf-RING_2"/>
    <property type="match status" value="1"/>
</dbReference>
<organism evidence="8 9">
    <name type="scientific">Spirodela intermedia</name>
    <name type="common">Intermediate duckweed</name>
    <dbReference type="NCBI Taxonomy" id="51605"/>
    <lineage>
        <taxon>Eukaryota</taxon>
        <taxon>Viridiplantae</taxon>
        <taxon>Streptophyta</taxon>
        <taxon>Embryophyta</taxon>
        <taxon>Tracheophyta</taxon>
        <taxon>Spermatophyta</taxon>
        <taxon>Magnoliopsida</taxon>
        <taxon>Liliopsida</taxon>
        <taxon>Araceae</taxon>
        <taxon>Lemnoideae</taxon>
        <taxon>Spirodela</taxon>
    </lineage>
</organism>